<feature type="region of interest" description="Disordered" evidence="1">
    <location>
        <begin position="1"/>
        <end position="30"/>
    </location>
</feature>
<protein>
    <submittedName>
        <fullName evidence="2">Uncharacterized protein</fullName>
    </submittedName>
</protein>
<dbReference type="RefSeq" id="WP_057775471.1">
    <property type="nucleotide sequence ID" value="NZ_CP042593.1"/>
</dbReference>
<dbReference type="Proteomes" id="UP000321555">
    <property type="component" value="Chromosome"/>
</dbReference>
<keyword evidence="3" id="KW-1185">Reference proteome</keyword>
<proteinExistence type="predicted"/>
<evidence type="ECO:0000256" key="1">
    <source>
        <dbReference type="SAM" id="MobiDB-lite"/>
    </source>
</evidence>
<dbReference type="AlphaFoldDB" id="A0A5B8YZV1"/>
<reference evidence="3" key="1">
    <citation type="submission" date="2019-08" db="EMBL/GenBank/DDBJ databases">
        <authorList>
            <person name="Zheng X."/>
        </authorList>
    </citation>
    <scope>NUCLEOTIDE SEQUENCE [LARGE SCALE GENOMIC DNA]</scope>
    <source>
        <strain evidence="3">FJAT-25496</strain>
    </source>
</reference>
<accession>A0A5B8YZV1</accession>
<gene>
    <name evidence="2" type="ORF">FSZ17_02305</name>
</gene>
<name>A0A5B8YZV1_CYTDA</name>
<dbReference type="EMBL" id="CP042593">
    <property type="protein sequence ID" value="QED46205.1"/>
    <property type="molecule type" value="Genomic_DNA"/>
</dbReference>
<organism evidence="2 3">
    <name type="scientific">Cytobacillus dafuensis</name>
    <name type="common">Bacillus dafuensis</name>
    <dbReference type="NCBI Taxonomy" id="1742359"/>
    <lineage>
        <taxon>Bacteria</taxon>
        <taxon>Bacillati</taxon>
        <taxon>Bacillota</taxon>
        <taxon>Bacilli</taxon>
        <taxon>Bacillales</taxon>
        <taxon>Bacillaceae</taxon>
        <taxon>Cytobacillus</taxon>
    </lineage>
</organism>
<dbReference type="KEGG" id="bda:FSZ17_02305"/>
<evidence type="ECO:0000313" key="3">
    <source>
        <dbReference type="Proteomes" id="UP000321555"/>
    </source>
</evidence>
<feature type="compositionally biased region" description="Basic and acidic residues" evidence="1">
    <location>
        <begin position="17"/>
        <end position="30"/>
    </location>
</feature>
<sequence length="189" mass="21803">MKINHYPPSKNPKPKHNHDPGHDREHHPCPHCHDHKHHPCPFCHEDRHCRKFICDDNFKIRLAGLREGLNFRLRQLLGCEVEIELDNGNKVKGTIGNVGSNFVEMLVEKYLPPASRNAPEEHIDEPDKEESSEEDLEKDSVQKQPEDEELCQECRGKKHKNCHILIFPIDKIANVEVKSSNIRPLEGIG</sequence>
<feature type="compositionally biased region" description="Acidic residues" evidence="1">
    <location>
        <begin position="122"/>
        <end position="137"/>
    </location>
</feature>
<dbReference type="OrthoDB" id="2943838at2"/>
<feature type="region of interest" description="Disordered" evidence="1">
    <location>
        <begin position="113"/>
        <end position="150"/>
    </location>
</feature>
<evidence type="ECO:0000313" key="2">
    <source>
        <dbReference type="EMBL" id="QED46205.1"/>
    </source>
</evidence>